<dbReference type="SUPFAM" id="SSF102705">
    <property type="entry name" value="NIF3 (NGG1p interacting factor 3)-like"/>
    <property type="match status" value="1"/>
</dbReference>
<dbReference type="AlphaFoldDB" id="A0A445MTL7"/>
<feature type="binding site" evidence="5">
    <location>
        <position position="231"/>
    </location>
    <ligand>
        <name>a divalent metal cation</name>
        <dbReference type="ChEBI" id="CHEBI:60240"/>
        <label>1</label>
    </ligand>
</feature>
<comment type="similarity">
    <text evidence="1">Belongs to the GTP cyclohydrolase I type 2/NIF3 family.</text>
</comment>
<comment type="subunit">
    <text evidence="2">Homohexamer.</text>
</comment>
<keyword evidence="6" id="KW-0378">Hydrolase</keyword>
<dbReference type="GO" id="GO:0016787">
    <property type="term" value="F:hydrolase activity"/>
    <property type="evidence" value="ECO:0007669"/>
    <property type="project" value="UniProtKB-KW"/>
</dbReference>
<dbReference type="EMBL" id="OJIN01000061">
    <property type="protein sequence ID" value="SPD72806.1"/>
    <property type="molecule type" value="Genomic_DNA"/>
</dbReference>
<proteinExistence type="inferred from homology"/>
<organism evidence="6">
    <name type="scientific">uncultured Desulfobacterium sp</name>
    <dbReference type="NCBI Taxonomy" id="201089"/>
    <lineage>
        <taxon>Bacteria</taxon>
        <taxon>Pseudomonadati</taxon>
        <taxon>Thermodesulfobacteriota</taxon>
        <taxon>Desulfobacteria</taxon>
        <taxon>Desulfobacterales</taxon>
        <taxon>Desulfobacteriaceae</taxon>
        <taxon>Desulfobacterium</taxon>
        <taxon>environmental samples</taxon>
    </lineage>
</organism>
<dbReference type="PANTHER" id="PTHR13799">
    <property type="entry name" value="NGG1 INTERACTING FACTOR 3"/>
    <property type="match status" value="1"/>
</dbReference>
<feature type="binding site" evidence="5">
    <location>
        <position position="105"/>
    </location>
    <ligand>
        <name>a divalent metal cation</name>
        <dbReference type="ChEBI" id="CHEBI:60240"/>
        <label>1</label>
    </ligand>
</feature>
<dbReference type="InterPro" id="IPR002678">
    <property type="entry name" value="DUF34/NIF3"/>
</dbReference>
<sequence>MLPKTSDVLDLIESIAPKRLAETWDNPGIQVGSTDQGIKKILVALDPTVEALSYAINAHADLLFTHHPLIFTPLSQVVADGYPGNVITRAIKNGISIIAAHTNLDIAPEGINKVLSDMISLRQVEVLEENPLMEGSGLGRLGYLPEPVGLQKIVEQIMQTFGCKRPHLVHSNSDVLIHRIAVVGGSGGGLIPLAAKKKADLMITGDIGHHHALTAKTLGIALVDAGHFNLERAAFFGFAKLFGQMAARLKWDIEVTTYPDEENPMILYG</sequence>
<dbReference type="GO" id="GO:0046872">
    <property type="term" value="F:metal ion binding"/>
    <property type="evidence" value="ECO:0007669"/>
    <property type="project" value="UniProtKB-KW"/>
</dbReference>
<dbReference type="Gene3D" id="3.40.1390.30">
    <property type="entry name" value="NIF3 (NGG1p interacting factor 3)-like"/>
    <property type="match status" value="2"/>
</dbReference>
<evidence type="ECO:0000256" key="4">
    <source>
        <dbReference type="ARBA" id="ARBA00022723"/>
    </source>
</evidence>
<dbReference type="NCBIfam" id="TIGR00486">
    <property type="entry name" value="YbgI_SA1388"/>
    <property type="match status" value="1"/>
</dbReference>
<protein>
    <recommendedName>
        <fullName evidence="3">GTP cyclohydrolase 1 type 2 homolog</fullName>
    </recommendedName>
</protein>
<keyword evidence="4 5" id="KW-0479">Metal-binding</keyword>
<evidence type="ECO:0000313" key="6">
    <source>
        <dbReference type="EMBL" id="SPD72806.1"/>
    </source>
</evidence>
<dbReference type="Pfam" id="PF01784">
    <property type="entry name" value="DUF34_NIF3"/>
    <property type="match status" value="1"/>
</dbReference>
<dbReference type="InterPro" id="IPR036069">
    <property type="entry name" value="DUF34/NIF3_sf"/>
</dbReference>
<dbReference type="PANTHER" id="PTHR13799:SF14">
    <property type="entry name" value="GTP CYCLOHYDROLASE 1 TYPE 2 HOMOLOG"/>
    <property type="match status" value="1"/>
</dbReference>
<feature type="binding site" evidence="5">
    <location>
        <position position="67"/>
    </location>
    <ligand>
        <name>a divalent metal cation</name>
        <dbReference type="ChEBI" id="CHEBI:60240"/>
        <label>1</label>
    </ligand>
</feature>
<evidence type="ECO:0000256" key="2">
    <source>
        <dbReference type="ARBA" id="ARBA00011643"/>
    </source>
</evidence>
<evidence type="ECO:0000256" key="5">
    <source>
        <dbReference type="PIRSR" id="PIRSR602678-1"/>
    </source>
</evidence>
<feature type="binding site" evidence="5">
    <location>
        <position position="227"/>
    </location>
    <ligand>
        <name>a divalent metal cation</name>
        <dbReference type="ChEBI" id="CHEBI:60240"/>
        <label>1</label>
    </ligand>
</feature>
<reference evidence="6" key="1">
    <citation type="submission" date="2018-01" db="EMBL/GenBank/DDBJ databases">
        <authorList>
            <person name="Regsiter A."/>
            <person name="William W."/>
        </authorList>
    </citation>
    <scope>NUCLEOTIDE SEQUENCE</scope>
    <source>
        <strain evidence="6">TRIP AH-1</strain>
    </source>
</reference>
<dbReference type="FunFam" id="3.40.1390.30:FF:000001">
    <property type="entry name" value="GTP cyclohydrolase 1 type 2"/>
    <property type="match status" value="1"/>
</dbReference>
<gene>
    <name evidence="6" type="ORF">PITCH_A1530036</name>
</gene>
<feature type="binding site" evidence="5">
    <location>
        <position position="66"/>
    </location>
    <ligand>
        <name>a divalent metal cation</name>
        <dbReference type="ChEBI" id="CHEBI:60240"/>
        <label>1</label>
    </ligand>
</feature>
<dbReference type="GO" id="GO:0005737">
    <property type="term" value="C:cytoplasm"/>
    <property type="evidence" value="ECO:0007669"/>
    <property type="project" value="TreeGrafter"/>
</dbReference>
<accession>A0A445MTL7</accession>
<evidence type="ECO:0000256" key="3">
    <source>
        <dbReference type="ARBA" id="ARBA00022112"/>
    </source>
</evidence>
<name>A0A445MTL7_9BACT</name>
<evidence type="ECO:0000256" key="1">
    <source>
        <dbReference type="ARBA" id="ARBA00006964"/>
    </source>
</evidence>